<sequence length="364" mass="40290">MNNPVTSWASGPMIALDLETTDVDPHRDRIVTASIVIITPGLPGETTEVTTLNWLANPGVDIPVEATRLHGVTTEQAQHDGRPAADVVAEVAADLAQLWTPTTPLCAFNASYDLTMLDAELRRYHGRGLPLGGSVIDPLCIDRHLRPVSGWDDRRTLANVCAHYEARLDAAHSSAEDAIATARLAWLLAKRHPQAVGLLDLHELHKRQAGWFQTQENTYANRQERKLKQLVARGASSEKTDQMRERIAKIRASAKYWPLRPDLGDTAQPVRTRPAAPQPGEPANARASWTPELDASLREEWLAADPGALAETLRKELATQFRRTPGAIRSRLLKIRCDPELPSSTCDEQRAAELQRVYDAEYGR</sequence>
<dbReference type="PANTHER" id="PTHR30231:SF4">
    <property type="entry name" value="PROTEIN NEN2"/>
    <property type="match status" value="1"/>
</dbReference>
<protein>
    <submittedName>
        <fullName evidence="6">DNA polymerase-3 subunit epsilon</fullName>
    </submittedName>
</protein>
<reference evidence="6 7" key="1">
    <citation type="submission" date="2018-10" db="EMBL/GenBank/DDBJ databases">
        <title>Genomic Encyclopedia of Archaeal and Bacterial Type Strains, Phase II (KMG-II): from individual species to whole genera.</title>
        <authorList>
            <person name="Goeker M."/>
        </authorList>
    </citation>
    <scope>NUCLEOTIDE SEQUENCE [LARGE SCALE GENOMIC DNA]</scope>
    <source>
        <strain evidence="6 7">DSM 45657</strain>
    </source>
</reference>
<dbReference type="InterPro" id="IPR013520">
    <property type="entry name" value="Ribonucl_H"/>
</dbReference>
<dbReference type="Proteomes" id="UP000282454">
    <property type="component" value="Unassembled WGS sequence"/>
</dbReference>
<dbReference type="NCBIfam" id="NF005927">
    <property type="entry name" value="PRK07942.1"/>
    <property type="match status" value="1"/>
</dbReference>
<evidence type="ECO:0000256" key="2">
    <source>
        <dbReference type="ARBA" id="ARBA00022801"/>
    </source>
</evidence>
<organism evidence="6 7">
    <name type="scientific">Actinokineospora cianjurensis</name>
    <dbReference type="NCBI Taxonomy" id="585224"/>
    <lineage>
        <taxon>Bacteria</taxon>
        <taxon>Bacillati</taxon>
        <taxon>Actinomycetota</taxon>
        <taxon>Actinomycetes</taxon>
        <taxon>Pseudonocardiales</taxon>
        <taxon>Pseudonocardiaceae</taxon>
        <taxon>Actinokineospora</taxon>
    </lineage>
</organism>
<evidence type="ECO:0000256" key="4">
    <source>
        <dbReference type="SAM" id="MobiDB-lite"/>
    </source>
</evidence>
<feature type="domain" description="Exonuclease" evidence="5">
    <location>
        <begin position="12"/>
        <end position="194"/>
    </location>
</feature>
<dbReference type="RefSeq" id="WP_121390472.1">
    <property type="nucleotide sequence ID" value="NZ_RCDD01000001.1"/>
</dbReference>
<dbReference type="EMBL" id="RCDD01000001">
    <property type="protein sequence ID" value="RLK61902.1"/>
    <property type="molecule type" value="Genomic_DNA"/>
</dbReference>
<dbReference type="Gene3D" id="3.30.420.10">
    <property type="entry name" value="Ribonuclease H-like superfamily/Ribonuclease H"/>
    <property type="match status" value="1"/>
</dbReference>
<dbReference type="SUPFAM" id="SSF53098">
    <property type="entry name" value="Ribonuclease H-like"/>
    <property type="match status" value="1"/>
</dbReference>
<dbReference type="GO" id="GO:0005829">
    <property type="term" value="C:cytosol"/>
    <property type="evidence" value="ECO:0007669"/>
    <property type="project" value="TreeGrafter"/>
</dbReference>
<dbReference type="SMART" id="SM00479">
    <property type="entry name" value="EXOIII"/>
    <property type="match status" value="1"/>
</dbReference>
<name>A0A421BC04_9PSEU</name>
<evidence type="ECO:0000256" key="3">
    <source>
        <dbReference type="ARBA" id="ARBA00022839"/>
    </source>
</evidence>
<keyword evidence="2" id="KW-0378">Hydrolase</keyword>
<proteinExistence type="predicted"/>
<keyword evidence="7" id="KW-1185">Reference proteome</keyword>
<dbReference type="GO" id="GO:0008408">
    <property type="term" value="F:3'-5' exonuclease activity"/>
    <property type="evidence" value="ECO:0007669"/>
    <property type="project" value="TreeGrafter"/>
</dbReference>
<dbReference type="AlphaFoldDB" id="A0A421BC04"/>
<evidence type="ECO:0000313" key="6">
    <source>
        <dbReference type="EMBL" id="RLK61902.1"/>
    </source>
</evidence>
<gene>
    <name evidence="6" type="ORF">CLV68_2447</name>
</gene>
<keyword evidence="3" id="KW-0269">Exonuclease</keyword>
<dbReference type="InterPro" id="IPR036397">
    <property type="entry name" value="RNaseH_sf"/>
</dbReference>
<comment type="caution">
    <text evidence="6">The sequence shown here is derived from an EMBL/GenBank/DDBJ whole genome shotgun (WGS) entry which is preliminary data.</text>
</comment>
<accession>A0A421BC04</accession>
<evidence type="ECO:0000256" key="1">
    <source>
        <dbReference type="ARBA" id="ARBA00022722"/>
    </source>
</evidence>
<dbReference type="InterPro" id="IPR012337">
    <property type="entry name" value="RNaseH-like_sf"/>
</dbReference>
<dbReference type="OrthoDB" id="9791657at2"/>
<evidence type="ECO:0000259" key="5">
    <source>
        <dbReference type="SMART" id="SM00479"/>
    </source>
</evidence>
<feature type="region of interest" description="Disordered" evidence="4">
    <location>
        <begin position="261"/>
        <end position="289"/>
    </location>
</feature>
<keyword evidence="1" id="KW-0540">Nuclease</keyword>
<dbReference type="Pfam" id="PF00929">
    <property type="entry name" value="RNase_T"/>
    <property type="match status" value="1"/>
</dbReference>
<dbReference type="PANTHER" id="PTHR30231">
    <property type="entry name" value="DNA POLYMERASE III SUBUNIT EPSILON"/>
    <property type="match status" value="1"/>
</dbReference>
<dbReference type="CDD" id="cd06127">
    <property type="entry name" value="DEDDh"/>
    <property type="match status" value="1"/>
</dbReference>
<evidence type="ECO:0000313" key="7">
    <source>
        <dbReference type="Proteomes" id="UP000282454"/>
    </source>
</evidence>
<dbReference type="GO" id="GO:0003676">
    <property type="term" value="F:nucleic acid binding"/>
    <property type="evidence" value="ECO:0007669"/>
    <property type="project" value="InterPro"/>
</dbReference>